<dbReference type="AlphaFoldDB" id="A0A8T0QX52"/>
<evidence type="ECO:0000313" key="2">
    <source>
        <dbReference type="EMBL" id="KAG2577559.1"/>
    </source>
</evidence>
<feature type="region of interest" description="Disordered" evidence="1">
    <location>
        <begin position="1"/>
        <end position="54"/>
    </location>
</feature>
<dbReference type="Proteomes" id="UP000823388">
    <property type="component" value="Chromosome 6N"/>
</dbReference>
<gene>
    <name evidence="2" type="ORF">PVAP13_6NG210903</name>
</gene>
<name>A0A8T0QX52_PANVG</name>
<organism evidence="2 3">
    <name type="scientific">Panicum virgatum</name>
    <name type="common">Blackwell switchgrass</name>
    <dbReference type="NCBI Taxonomy" id="38727"/>
    <lineage>
        <taxon>Eukaryota</taxon>
        <taxon>Viridiplantae</taxon>
        <taxon>Streptophyta</taxon>
        <taxon>Embryophyta</taxon>
        <taxon>Tracheophyta</taxon>
        <taxon>Spermatophyta</taxon>
        <taxon>Magnoliopsida</taxon>
        <taxon>Liliopsida</taxon>
        <taxon>Poales</taxon>
        <taxon>Poaceae</taxon>
        <taxon>PACMAD clade</taxon>
        <taxon>Panicoideae</taxon>
        <taxon>Panicodae</taxon>
        <taxon>Paniceae</taxon>
        <taxon>Panicinae</taxon>
        <taxon>Panicum</taxon>
        <taxon>Panicum sect. Hiantes</taxon>
    </lineage>
</organism>
<reference evidence="2" key="1">
    <citation type="submission" date="2020-05" db="EMBL/GenBank/DDBJ databases">
        <title>WGS assembly of Panicum virgatum.</title>
        <authorList>
            <person name="Lovell J.T."/>
            <person name="Jenkins J."/>
            <person name="Shu S."/>
            <person name="Juenger T.E."/>
            <person name="Schmutz J."/>
        </authorList>
    </citation>
    <scope>NUCLEOTIDE SEQUENCE</scope>
    <source>
        <strain evidence="2">AP13</strain>
    </source>
</reference>
<comment type="caution">
    <text evidence="2">The sequence shown here is derived from an EMBL/GenBank/DDBJ whole genome shotgun (WGS) entry which is preliminary data.</text>
</comment>
<protein>
    <submittedName>
        <fullName evidence="2">Uncharacterized protein</fullName>
    </submittedName>
</protein>
<dbReference type="EMBL" id="CM029048">
    <property type="protein sequence ID" value="KAG2577559.1"/>
    <property type="molecule type" value="Genomic_DNA"/>
</dbReference>
<proteinExistence type="predicted"/>
<accession>A0A8T0QX52</accession>
<evidence type="ECO:0000313" key="3">
    <source>
        <dbReference type="Proteomes" id="UP000823388"/>
    </source>
</evidence>
<sequence>MSADPMPLTSWATPGTSPPSPRPCRRRPRDIHLQQHVQPRPTLHRQRRRPQVAQVLQQQCLGAPHGRQRRTGCAREPAGHAVGHQCFRGATPPDTDAQGARALNGAVQPSLCSILAEVARVKCLTKLTLCHFSIRNPGK</sequence>
<evidence type="ECO:0000256" key="1">
    <source>
        <dbReference type="SAM" id="MobiDB-lite"/>
    </source>
</evidence>
<keyword evidence="3" id="KW-1185">Reference proteome</keyword>